<proteinExistence type="predicted"/>
<dbReference type="KEGG" id="pfy:PFICI_07822"/>
<name>W3X2D8_PESFW</name>
<dbReference type="EMBL" id="KI912113">
    <property type="protein sequence ID" value="ETS80293.1"/>
    <property type="molecule type" value="Genomic_DNA"/>
</dbReference>
<organism evidence="2 3">
    <name type="scientific">Pestalotiopsis fici (strain W106-1 / CGMCC3.15140)</name>
    <dbReference type="NCBI Taxonomy" id="1229662"/>
    <lineage>
        <taxon>Eukaryota</taxon>
        <taxon>Fungi</taxon>
        <taxon>Dikarya</taxon>
        <taxon>Ascomycota</taxon>
        <taxon>Pezizomycotina</taxon>
        <taxon>Sordariomycetes</taxon>
        <taxon>Xylariomycetidae</taxon>
        <taxon>Amphisphaeriales</taxon>
        <taxon>Sporocadaceae</taxon>
        <taxon>Pestalotiopsis</taxon>
    </lineage>
</organism>
<gene>
    <name evidence="2" type="ORF">PFICI_07822</name>
</gene>
<reference evidence="3" key="1">
    <citation type="journal article" date="2015" name="BMC Genomics">
        <title>Genomic and transcriptomic analysis of the endophytic fungus Pestalotiopsis fici reveals its lifestyle and high potential for synthesis of natural products.</title>
        <authorList>
            <person name="Wang X."/>
            <person name="Zhang X."/>
            <person name="Liu L."/>
            <person name="Xiang M."/>
            <person name="Wang W."/>
            <person name="Sun X."/>
            <person name="Che Y."/>
            <person name="Guo L."/>
            <person name="Liu G."/>
            <person name="Guo L."/>
            <person name="Wang C."/>
            <person name="Yin W.B."/>
            <person name="Stadler M."/>
            <person name="Zhang X."/>
            <person name="Liu X."/>
        </authorList>
    </citation>
    <scope>NUCLEOTIDE SEQUENCE [LARGE SCALE GENOMIC DNA]</scope>
    <source>
        <strain evidence="3">W106-1 / CGMCC3.15140</strain>
    </source>
</reference>
<dbReference type="OrthoDB" id="10025998at2759"/>
<evidence type="ECO:0000259" key="1">
    <source>
        <dbReference type="Pfam" id="PF18922"/>
    </source>
</evidence>
<sequence>MQKAYGKAGGDDVYTRLTGLWAMYETVDMLAKSKNDYEQSRMPETPYNASKVALLIEDRVMPSLAPLLLHFIYVLPPDWRFMFMGSIDSVAHINKSAAIREHVTNGKLDLKYIPSNMSTASQEMISRFLTSLWLYETVLRPAEWVLVFQTDSIICANSRRSIDDYLEFDWIGAPWNVSHHYGGNGGLSLRRVSSIIEVLRTQTRVDGSEPEDVWFSKRLAHRHGAKMANFTTSLSFAGETYAGVTADPSSVHGNFLDGAEDSHSAFYEPMGYHIGGSGTTFGSDIWGTPELRNHIWNYCPEIKMILAMDAAKFIPDDCYIVW</sequence>
<dbReference type="InParanoid" id="W3X2D8"/>
<dbReference type="Proteomes" id="UP000030651">
    <property type="component" value="Unassembled WGS sequence"/>
</dbReference>
<protein>
    <recommendedName>
        <fullName evidence="1">DUF5672 domain-containing protein</fullName>
    </recommendedName>
</protein>
<dbReference type="eggNOG" id="ENOG502QW4V">
    <property type="taxonomic scope" value="Eukaryota"/>
</dbReference>
<evidence type="ECO:0000313" key="3">
    <source>
        <dbReference type="Proteomes" id="UP000030651"/>
    </source>
</evidence>
<dbReference type="Pfam" id="PF18922">
    <property type="entry name" value="DUF5672"/>
    <property type="match status" value="1"/>
</dbReference>
<dbReference type="HOGENOM" id="CLU_048589_2_0_1"/>
<accession>W3X2D8</accession>
<dbReference type="OMA" id="PEIKMIM"/>
<dbReference type="RefSeq" id="XP_007834594.1">
    <property type="nucleotide sequence ID" value="XM_007836403.1"/>
</dbReference>
<dbReference type="AlphaFoldDB" id="W3X2D8"/>
<feature type="domain" description="DUF5672" evidence="1">
    <location>
        <begin position="108"/>
        <end position="242"/>
    </location>
</feature>
<keyword evidence="3" id="KW-1185">Reference proteome</keyword>
<dbReference type="GeneID" id="19272835"/>
<dbReference type="InterPro" id="IPR043729">
    <property type="entry name" value="DUF5672"/>
</dbReference>
<evidence type="ECO:0000313" key="2">
    <source>
        <dbReference type="EMBL" id="ETS80293.1"/>
    </source>
</evidence>